<evidence type="ECO:0000256" key="1">
    <source>
        <dbReference type="ARBA" id="ARBA00001974"/>
    </source>
</evidence>
<proteinExistence type="inferred from homology"/>
<dbReference type="InterPro" id="IPR023753">
    <property type="entry name" value="FAD/NAD-binding_dom"/>
</dbReference>
<feature type="domain" description="FAD/NAD(P)-binding" evidence="6">
    <location>
        <begin position="6"/>
        <end position="212"/>
    </location>
</feature>
<protein>
    <submittedName>
        <fullName evidence="7">FAD-dependent oxidoreductase</fullName>
    </submittedName>
</protein>
<feature type="non-terminal residue" evidence="7">
    <location>
        <position position="217"/>
    </location>
</feature>
<evidence type="ECO:0000259" key="6">
    <source>
        <dbReference type="Pfam" id="PF07992"/>
    </source>
</evidence>
<keyword evidence="4" id="KW-0274">FAD</keyword>
<evidence type="ECO:0000256" key="5">
    <source>
        <dbReference type="ARBA" id="ARBA00023002"/>
    </source>
</evidence>
<dbReference type="Gene3D" id="3.50.50.100">
    <property type="match status" value="1"/>
</dbReference>
<dbReference type="EMBL" id="JAAZSR010000154">
    <property type="protein sequence ID" value="NKX50985.1"/>
    <property type="molecule type" value="Genomic_DNA"/>
</dbReference>
<dbReference type="PRINTS" id="PR00469">
    <property type="entry name" value="PNDRDTASEII"/>
</dbReference>
<keyword evidence="5" id="KW-0560">Oxidoreductase</keyword>
<dbReference type="Proteomes" id="UP000523795">
    <property type="component" value="Unassembled WGS sequence"/>
</dbReference>
<reference evidence="7 8" key="1">
    <citation type="submission" date="2020-04" db="EMBL/GenBank/DDBJ databases">
        <authorList>
            <person name="Liu S."/>
        </authorList>
    </citation>
    <scope>NUCLEOTIDE SEQUENCE [LARGE SCALE GENOMIC DNA]</scope>
    <source>
        <strain evidence="7 8">CGMCC 1.15091</strain>
    </source>
</reference>
<comment type="caution">
    <text evidence="7">The sequence shown here is derived from an EMBL/GenBank/DDBJ whole genome shotgun (WGS) entry which is preliminary data.</text>
</comment>
<gene>
    <name evidence="7" type="ORF">HER39_10515</name>
</gene>
<organism evidence="7 8">
    <name type="scientific">Arthrobacter deserti</name>
    <dbReference type="NCBI Taxonomy" id="1742687"/>
    <lineage>
        <taxon>Bacteria</taxon>
        <taxon>Bacillati</taxon>
        <taxon>Actinomycetota</taxon>
        <taxon>Actinomycetes</taxon>
        <taxon>Micrococcales</taxon>
        <taxon>Micrococcaceae</taxon>
        <taxon>Arthrobacter</taxon>
    </lineage>
</organism>
<comment type="similarity">
    <text evidence="2">Belongs to the NADH dehydrogenase family.</text>
</comment>
<evidence type="ECO:0000313" key="8">
    <source>
        <dbReference type="Proteomes" id="UP000523795"/>
    </source>
</evidence>
<dbReference type="InterPro" id="IPR036188">
    <property type="entry name" value="FAD/NAD-bd_sf"/>
</dbReference>
<evidence type="ECO:0000256" key="2">
    <source>
        <dbReference type="ARBA" id="ARBA00005272"/>
    </source>
</evidence>
<dbReference type="SUPFAM" id="SSF51905">
    <property type="entry name" value="FAD/NAD(P)-binding domain"/>
    <property type="match status" value="1"/>
</dbReference>
<sequence length="217" mass="22854">MSAHHQVVVIGAGYAGLMAANRIAGSKLPAGRVRVTVVNPSAEFVERIRLHEFAAGSRDSASLPLEGVLHRGAVAGTGTAVRIDPQERLVHLADGRPPLAYDVLLYAPGSTGGSAAAGTGGYSLRDLREAKRLRARLGELAPGATVSVVGGGLTGIEAAAEIAERHRHLRVRLVSRGRLGADLSGAGRRHLLNRIKRLGIEVIEDVEVQRCSEHELV</sequence>
<dbReference type="Pfam" id="PF07992">
    <property type="entry name" value="Pyr_redox_2"/>
    <property type="match status" value="1"/>
</dbReference>
<accession>A0ABX1JQP0</accession>
<dbReference type="InterPro" id="IPR051169">
    <property type="entry name" value="NADH-Q_oxidoreductase"/>
</dbReference>
<evidence type="ECO:0000313" key="7">
    <source>
        <dbReference type="EMBL" id="NKX50985.1"/>
    </source>
</evidence>
<comment type="cofactor">
    <cofactor evidence="1">
        <name>FAD</name>
        <dbReference type="ChEBI" id="CHEBI:57692"/>
    </cofactor>
</comment>
<dbReference type="PANTHER" id="PTHR42913:SF3">
    <property type="entry name" value="64 KDA MITOCHONDRIAL NADH DEHYDROGENASE (EUROFUNG)"/>
    <property type="match status" value="1"/>
</dbReference>
<evidence type="ECO:0000256" key="4">
    <source>
        <dbReference type="ARBA" id="ARBA00022827"/>
    </source>
</evidence>
<name>A0ABX1JQP0_9MICC</name>
<dbReference type="PRINTS" id="PR00368">
    <property type="entry name" value="FADPNR"/>
</dbReference>
<dbReference type="PANTHER" id="PTHR42913">
    <property type="entry name" value="APOPTOSIS-INDUCING FACTOR 1"/>
    <property type="match status" value="1"/>
</dbReference>
<keyword evidence="8" id="KW-1185">Reference proteome</keyword>
<evidence type="ECO:0000256" key="3">
    <source>
        <dbReference type="ARBA" id="ARBA00022630"/>
    </source>
</evidence>
<keyword evidence="3" id="KW-0285">Flavoprotein</keyword>